<feature type="binding site" evidence="6">
    <location>
        <position position="203"/>
    </location>
    <ligand>
        <name>FMN</name>
        <dbReference type="ChEBI" id="CHEBI:58210"/>
    </ligand>
</feature>
<name>A0AA97FHR2_9MICO</name>
<evidence type="ECO:0000313" key="9">
    <source>
        <dbReference type="Proteomes" id="UP001305498"/>
    </source>
</evidence>
<keyword evidence="2 6" id="KW-0288">FMN</keyword>
<dbReference type="AlphaFoldDB" id="A0AA97FHR2"/>
<dbReference type="GO" id="GO:0016705">
    <property type="term" value="F:oxidoreductase activity, acting on paired donors, with incorporation or reduction of molecular oxygen"/>
    <property type="evidence" value="ECO:0007669"/>
    <property type="project" value="InterPro"/>
</dbReference>
<dbReference type="InterPro" id="IPR036661">
    <property type="entry name" value="Luciferase-like_sf"/>
</dbReference>
<evidence type="ECO:0000256" key="1">
    <source>
        <dbReference type="ARBA" id="ARBA00022630"/>
    </source>
</evidence>
<dbReference type="InterPro" id="IPR011251">
    <property type="entry name" value="Luciferase-like_dom"/>
</dbReference>
<keyword evidence="3" id="KW-0560">Oxidoreductase</keyword>
<gene>
    <name evidence="8" type="ORF">N8K70_15555</name>
</gene>
<sequence>MSPDARRLTINVNVLGVGQRPAAWRSPDIVPEAIVDLGHWQRVARLAERGLVDAIFLADRPAITDPRSRPVQYLDPLVLVPAMAAATERVGFVATASTTLNEPVELARRLFSLHVATGGRFAWNAVTTWDVEAMRNFGIEELPERAERYDRAEEFVQAVRALWDAAGTREEVRHRGARLSFDASLGIDPVVPGRPAVVQAGGSAAGERLAGRVADAVYSIAHDPAASAAHRRAVQAHAAAAGRGADEPRVYPGLALVIGSTEREAGERFEHWEHQAPPTYSLRELEKALGLDLSDVDLERPLPDELVREAEAGGGWSEGYRRVLLARIRDERPTVRALLRDFGGYGQRFLAGTPERIADAMQEWFDAGAADGFNVMIDLFPSGLEDLVDHVVPVLQRRGLFRRGYDDADLLGRFRRP</sequence>
<evidence type="ECO:0000256" key="2">
    <source>
        <dbReference type="ARBA" id="ARBA00022643"/>
    </source>
</evidence>
<accession>A0AA97FHR2</accession>
<reference evidence="8 9" key="1">
    <citation type="submission" date="2023-02" db="EMBL/GenBank/DDBJ databases">
        <title>Microbacterium betulae sp. nov., isolated from birch wood.</title>
        <authorList>
            <person name="Pasciak M."/>
            <person name="Pawlik K.J."/>
            <person name="Martynowski D."/>
            <person name="Laczmanski L."/>
            <person name="Ciekot J."/>
            <person name="Szponar B."/>
            <person name="Wojcik-Fatla A."/>
            <person name="Mackiewicz B."/>
            <person name="Farian E."/>
            <person name="Cholewa G."/>
            <person name="Cholewa A."/>
            <person name="Dutkiewicz J."/>
        </authorList>
    </citation>
    <scope>NUCLEOTIDE SEQUENCE [LARGE SCALE GENOMIC DNA]</scope>
    <source>
        <strain evidence="8 9">AB</strain>
    </source>
</reference>
<evidence type="ECO:0000256" key="3">
    <source>
        <dbReference type="ARBA" id="ARBA00023002"/>
    </source>
</evidence>
<evidence type="ECO:0000256" key="4">
    <source>
        <dbReference type="ARBA" id="ARBA00023033"/>
    </source>
</evidence>
<organism evidence="8 9">
    <name type="scientific">Microbacterium betulae</name>
    <dbReference type="NCBI Taxonomy" id="2981139"/>
    <lineage>
        <taxon>Bacteria</taxon>
        <taxon>Bacillati</taxon>
        <taxon>Actinomycetota</taxon>
        <taxon>Actinomycetes</taxon>
        <taxon>Micrococcales</taxon>
        <taxon>Microbacteriaceae</taxon>
        <taxon>Microbacterium</taxon>
    </lineage>
</organism>
<comment type="similarity">
    <text evidence="5">Belongs to the NtaA/SnaA/DszA monooxygenase family.</text>
</comment>
<dbReference type="PANTHER" id="PTHR30011:SF16">
    <property type="entry name" value="C2H2 FINGER DOMAIN TRANSCRIPTION FACTOR (EUROFUNG)-RELATED"/>
    <property type="match status" value="1"/>
</dbReference>
<keyword evidence="9" id="KW-1185">Reference proteome</keyword>
<dbReference type="Pfam" id="PF00296">
    <property type="entry name" value="Bac_luciferase"/>
    <property type="match status" value="1"/>
</dbReference>
<evidence type="ECO:0000256" key="5">
    <source>
        <dbReference type="ARBA" id="ARBA00033748"/>
    </source>
</evidence>
<evidence type="ECO:0000256" key="6">
    <source>
        <dbReference type="PIRSR" id="PIRSR000337-1"/>
    </source>
</evidence>
<keyword evidence="4" id="KW-0503">Monooxygenase</keyword>
<keyword evidence="1 6" id="KW-0285">Flavoprotein</keyword>
<evidence type="ECO:0000313" key="8">
    <source>
        <dbReference type="EMBL" id="WOF22789.1"/>
    </source>
</evidence>
<dbReference type="PANTHER" id="PTHR30011">
    <property type="entry name" value="ALKANESULFONATE MONOOXYGENASE-RELATED"/>
    <property type="match status" value="1"/>
</dbReference>
<feature type="binding site" evidence="6">
    <location>
        <position position="95"/>
    </location>
    <ligand>
        <name>FMN</name>
        <dbReference type="ChEBI" id="CHEBI:58210"/>
    </ligand>
</feature>
<dbReference type="SUPFAM" id="SSF51679">
    <property type="entry name" value="Bacterial luciferase-like"/>
    <property type="match status" value="1"/>
</dbReference>
<proteinExistence type="inferred from homology"/>
<dbReference type="Proteomes" id="UP001305498">
    <property type="component" value="Chromosome"/>
</dbReference>
<dbReference type="PIRSF" id="PIRSF000337">
    <property type="entry name" value="NTA_MOA"/>
    <property type="match status" value="1"/>
</dbReference>
<dbReference type="Gene3D" id="3.20.20.30">
    <property type="entry name" value="Luciferase-like domain"/>
    <property type="match status" value="1"/>
</dbReference>
<dbReference type="RefSeq" id="WP_317139260.1">
    <property type="nucleotide sequence ID" value="NZ_CP118157.1"/>
</dbReference>
<feature type="binding site" evidence="6">
    <location>
        <position position="149"/>
    </location>
    <ligand>
        <name>FMN</name>
        <dbReference type="ChEBI" id="CHEBI:58210"/>
    </ligand>
</feature>
<dbReference type="EMBL" id="CP118157">
    <property type="protein sequence ID" value="WOF22789.1"/>
    <property type="molecule type" value="Genomic_DNA"/>
</dbReference>
<dbReference type="InterPro" id="IPR051260">
    <property type="entry name" value="Diverse_substr_monoxygenases"/>
</dbReference>
<evidence type="ECO:0000259" key="7">
    <source>
        <dbReference type="Pfam" id="PF00296"/>
    </source>
</evidence>
<feature type="domain" description="Luciferase-like" evidence="7">
    <location>
        <begin position="35"/>
        <end position="369"/>
    </location>
</feature>
<feature type="binding site" evidence="6">
    <location>
        <position position="59"/>
    </location>
    <ligand>
        <name>FMN</name>
        <dbReference type="ChEBI" id="CHEBI:58210"/>
    </ligand>
</feature>
<dbReference type="InterPro" id="IPR016215">
    <property type="entry name" value="NTA_MOA"/>
</dbReference>
<protein>
    <submittedName>
        <fullName evidence="8">LLM class flavin-dependent oxidoreductase</fullName>
    </submittedName>
</protein>
<dbReference type="GO" id="GO:0004497">
    <property type="term" value="F:monooxygenase activity"/>
    <property type="evidence" value="ECO:0007669"/>
    <property type="project" value="UniProtKB-KW"/>
</dbReference>
<dbReference type="KEGG" id="mbet:N8K70_15555"/>